<sequence>MKVYRAVDMFVNGKQVYYFVMDDGRILVNDSSFVSDAIPTSLTNECFYHGMENWKYILVEKKNEKPFYKRGDFCANVALITIMLIFAVGFIFL</sequence>
<evidence type="ECO:0000313" key="2">
    <source>
        <dbReference type="EMBL" id="ARB06668.1"/>
    </source>
</evidence>
<feature type="transmembrane region" description="Helical" evidence="1">
    <location>
        <begin position="73"/>
        <end position="92"/>
    </location>
</feature>
<name>A0A1V0DZ35_9CAUD</name>
<protein>
    <submittedName>
        <fullName evidence="2">Uncharacterized protein</fullName>
    </submittedName>
</protein>
<evidence type="ECO:0000256" key="1">
    <source>
        <dbReference type="SAM" id="Phobius"/>
    </source>
</evidence>
<gene>
    <name evidence="2" type="ORF">GJL01_43</name>
</gene>
<keyword evidence="1" id="KW-1133">Transmembrane helix</keyword>
<dbReference type="EMBL" id="KY657202">
    <property type="protein sequence ID" value="ARB06668.1"/>
    <property type="molecule type" value="Genomic_DNA"/>
</dbReference>
<dbReference type="Proteomes" id="UP000222061">
    <property type="component" value="Genome"/>
</dbReference>
<keyword evidence="1" id="KW-0812">Transmembrane</keyword>
<accession>A0A1V0DZ35</accession>
<proteinExistence type="predicted"/>
<evidence type="ECO:0000313" key="3">
    <source>
        <dbReference type="Proteomes" id="UP000222061"/>
    </source>
</evidence>
<reference evidence="3" key="1">
    <citation type="submission" date="2017-02" db="EMBL/GenBank/DDBJ databases">
        <authorList>
            <person name="Ge J."/>
            <person name="Han W."/>
            <person name="Gu J."/>
        </authorList>
    </citation>
    <scope>NUCLEOTIDE SEQUENCE [LARGE SCALE GENOMIC DNA]</scope>
</reference>
<organism evidence="2 3">
    <name type="scientific">Salmonella phage GJL01</name>
    <dbReference type="NCBI Taxonomy" id="1965464"/>
    <lineage>
        <taxon>Viruses</taxon>
        <taxon>Duplodnaviria</taxon>
        <taxon>Heunggongvirae</taxon>
        <taxon>Uroviricota</taxon>
        <taxon>Caudoviricetes</taxon>
        <taxon>Drexlerviridae</taxon>
        <taxon>Tempevirinae</taxon>
        <taxon>Tlsvirus</taxon>
        <taxon>Tlsvirus YSP2</taxon>
    </lineage>
</organism>
<keyword evidence="1" id="KW-0472">Membrane</keyword>